<comment type="caution">
    <text evidence="3">The sequence shown here is derived from an EMBL/GenBank/DDBJ whole genome shotgun (WGS) entry which is preliminary data.</text>
</comment>
<evidence type="ECO:0008006" key="5">
    <source>
        <dbReference type="Google" id="ProtNLM"/>
    </source>
</evidence>
<dbReference type="EMBL" id="AMGV01000010">
    <property type="protein sequence ID" value="KEF54321.1"/>
    <property type="molecule type" value="Genomic_DNA"/>
</dbReference>
<dbReference type="AlphaFoldDB" id="A0A072P3C7"/>
<feature type="compositionally biased region" description="Low complexity" evidence="2">
    <location>
        <begin position="683"/>
        <end position="695"/>
    </location>
</feature>
<accession>A0A072P3C7</accession>
<feature type="compositionally biased region" description="Basic and acidic residues" evidence="2">
    <location>
        <begin position="529"/>
        <end position="543"/>
    </location>
</feature>
<feature type="coiled-coil region" evidence="1">
    <location>
        <begin position="195"/>
        <end position="257"/>
    </location>
</feature>
<feature type="compositionally biased region" description="Basic residues" evidence="2">
    <location>
        <begin position="517"/>
        <end position="527"/>
    </location>
</feature>
<dbReference type="RefSeq" id="XP_013256911.1">
    <property type="nucleotide sequence ID" value="XM_013401457.1"/>
</dbReference>
<dbReference type="HOGENOM" id="CLU_017267_0_0_1"/>
<feature type="region of interest" description="Disordered" evidence="2">
    <location>
        <begin position="369"/>
        <end position="394"/>
    </location>
</feature>
<gene>
    <name evidence="3" type="ORF">A1O9_09487</name>
</gene>
<dbReference type="OrthoDB" id="4152510at2759"/>
<feature type="compositionally biased region" description="Basic and acidic residues" evidence="2">
    <location>
        <begin position="414"/>
        <end position="428"/>
    </location>
</feature>
<keyword evidence="4" id="KW-1185">Reference proteome</keyword>
<keyword evidence="1" id="KW-0175">Coiled coil</keyword>
<reference evidence="3 4" key="1">
    <citation type="submission" date="2013-03" db="EMBL/GenBank/DDBJ databases">
        <title>The Genome Sequence of Exophiala aquamarina CBS 119918.</title>
        <authorList>
            <consortium name="The Broad Institute Genomics Platform"/>
            <person name="Cuomo C."/>
            <person name="de Hoog S."/>
            <person name="Gorbushina A."/>
            <person name="Walker B."/>
            <person name="Young S.K."/>
            <person name="Zeng Q."/>
            <person name="Gargeya S."/>
            <person name="Fitzgerald M."/>
            <person name="Haas B."/>
            <person name="Abouelleil A."/>
            <person name="Allen A.W."/>
            <person name="Alvarado L."/>
            <person name="Arachchi H.M."/>
            <person name="Berlin A.M."/>
            <person name="Chapman S.B."/>
            <person name="Gainer-Dewar J."/>
            <person name="Goldberg J."/>
            <person name="Griggs A."/>
            <person name="Gujja S."/>
            <person name="Hansen M."/>
            <person name="Howarth C."/>
            <person name="Imamovic A."/>
            <person name="Ireland A."/>
            <person name="Larimer J."/>
            <person name="McCowan C."/>
            <person name="Murphy C."/>
            <person name="Pearson M."/>
            <person name="Poon T.W."/>
            <person name="Priest M."/>
            <person name="Roberts A."/>
            <person name="Saif S."/>
            <person name="Shea T."/>
            <person name="Sisk P."/>
            <person name="Sykes S."/>
            <person name="Wortman J."/>
            <person name="Nusbaum C."/>
            <person name="Birren B."/>
        </authorList>
    </citation>
    <scope>NUCLEOTIDE SEQUENCE [LARGE SCALE GENOMIC DNA]</scope>
    <source>
        <strain evidence="3 4">CBS 119918</strain>
    </source>
</reference>
<feature type="compositionally biased region" description="Polar residues" evidence="2">
    <location>
        <begin position="158"/>
        <end position="177"/>
    </location>
</feature>
<feature type="region of interest" description="Disordered" evidence="2">
    <location>
        <begin position="149"/>
        <end position="177"/>
    </location>
</feature>
<dbReference type="Proteomes" id="UP000027920">
    <property type="component" value="Unassembled WGS sequence"/>
</dbReference>
<feature type="compositionally biased region" description="Basic and acidic residues" evidence="2">
    <location>
        <begin position="382"/>
        <end position="393"/>
    </location>
</feature>
<evidence type="ECO:0000313" key="4">
    <source>
        <dbReference type="Proteomes" id="UP000027920"/>
    </source>
</evidence>
<feature type="compositionally biased region" description="Polar residues" evidence="2">
    <location>
        <begin position="696"/>
        <end position="705"/>
    </location>
</feature>
<protein>
    <recommendedName>
        <fullName evidence="5">Yippee domain-containing protein</fullName>
    </recommendedName>
</protein>
<feature type="compositionally biased region" description="Low complexity" evidence="2">
    <location>
        <begin position="370"/>
        <end position="381"/>
    </location>
</feature>
<feature type="region of interest" description="Disordered" evidence="2">
    <location>
        <begin position="479"/>
        <end position="571"/>
    </location>
</feature>
<dbReference type="GeneID" id="25284396"/>
<evidence type="ECO:0000256" key="1">
    <source>
        <dbReference type="SAM" id="Coils"/>
    </source>
</evidence>
<dbReference type="VEuPathDB" id="FungiDB:A1O9_09487"/>
<evidence type="ECO:0000256" key="2">
    <source>
        <dbReference type="SAM" id="MobiDB-lite"/>
    </source>
</evidence>
<proteinExistence type="predicted"/>
<evidence type="ECO:0000313" key="3">
    <source>
        <dbReference type="EMBL" id="KEF54321.1"/>
    </source>
</evidence>
<feature type="region of interest" description="Disordered" evidence="2">
    <location>
        <begin position="414"/>
        <end position="443"/>
    </location>
</feature>
<feature type="region of interest" description="Disordered" evidence="2">
    <location>
        <begin position="652"/>
        <end position="736"/>
    </location>
</feature>
<feature type="compositionally biased region" description="Polar residues" evidence="2">
    <location>
        <begin position="431"/>
        <end position="443"/>
    </location>
</feature>
<name>A0A072P3C7_9EURO</name>
<organism evidence="3 4">
    <name type="scientific">Exophiala aquamarina CBS 119918</name>
    <dbReference type="NCBI Taxonomy" id="1182545"/>
    <lineage>
        <taxon>Eukaryota</taxon>
        <taxon>Fungi</taxon>
        <taxon>Dikarya</taxon>
        <taxon>Ascomycota</taxon>
        <taxon>Pezizomycotina</taxon>
        <taxon>Eurotiomycetes</taxon>
        <taxon>Chaetothyriomycetidae</taxon>
        <taxon>Chaetothyriales</taxon>
        <taxon>Herpotrichiellaceae</taxon>
        <taxon>Exophiala</taxon>
    </lineage>
</organism>
<sequence length="753" mass="83752">MAATVRRQSRPPPVFVNLYCSQCDNHLGIFENEWARLTSSYMRPTLPGQHFASEIAQKTQIVPNGVVGQAAEGCTMAEVFCKKCSVAVAQYCKAAPRPDQGKLVNQYFYKSSRTYLRTSDNKSRVDPIFGFSGDLKQISSRFSVPPRPKLFSVHRWPQTPSRSEYTPSRVQPSPQLHLQSRESSLFHTQTRAQPEESLALRLAAQEERLRRQEEKMAAQDQRNQEQEARVQAVYGKLDDFREILEDYKVKFEEIQAQAKIVTTSSQQLDQSLFVSNLEHLIAMSKNAGSISGEIERLRAENQALKIKLDAIKSPAGLTSAEMEGSHALGKRKRTSDVATAGHLQLQGITMGQANTGYHDQASLRRILTPQSSVASASGSQASEREDLDQRNRVDSCLQGVADADDHAREYEMFQAKDETSSTENDRAAPETSGTAPTIQTGNTESSSLVAYIDFSDDEHPSEPVVRTVQFNSIAGDTTQRSVPIETRGVDIRRKRALQNGQDNDTAGPKPEPETSSKRPRRNQRSIPRRVTDGEVNYEGRNDSRSLAPSIPPTPVVRRRTLPPKPGIDTPRGMEHVQIVTPTSHEKEMNTAKETRPEREIVQSTEKLLQLELIELGLEEWVGCKDKTTNSEYRKAVDAARNQRREQKKLEALASVGLNVSPTSPQRAEADGPVDSIPGAADNGTASSGETTGETAQSTAQDTSVEVSRPSIDNLEGDALAEKDEGVMTRRKQRRRDEIRRMDQLAREALEMDF</sequence>